<feature type="transmembrane region" description="Helical" evidence="1">
    <location>
        <begin position="209"/>
        <end position="231"/>
    </location>
</feature>
<evidence type="ECO:0000256" key="1">
    <source>
        <dbReference type="SAM" id="Phobius"/>
    </source>
</evidence>
<sequence>MRRTATFARLTLFNMLRLLRGPFLLPGTALFMAYFGWAGPFPGQSVDTWYADLTSAGLLIAAIGFGAVTPSAVREARHPVVSTTPLGRTGRVLALALAAVPLLWAVLGGLAAWLWLTAGPLPPAGIVNPYALPVPFLVAAAGPFGAMLLVLWTRSYLPLVMLALCLPLYLVYNGILLSERLNSAVSRASTALQQAVSPFPDFSVSLAGVGVYSLVYTSLALAALVALVVGARHRVRRVLIASAVTAAVLASGAVGVAVHGNRTVWPDAAGRPRTYGDDEIHGVDGPWPCREIEGVDYCPLPGYDSWVPSWHATLSPVLEELPGRARANAPVVWQDASWFSRAFEVSGPAVVVSDYMDPSLQPWQSYLYATFARKTLGMSAGAPSPHGMDDCRGTGQARSAAVVWVVDRVVSSHIPHDRFMRTDAVATAMTDMAPSPADLALGREIVAVPPDRVRAVLEEHWEEISSGRMDTLELAALLDVRVPADQTRIAGAPEWDSVFSDMNAGMYETWNPSLPLCPVSP</sequence>
<dbReference type="STRING" id="758803.SAMN05421803_11369"/>
<proteinExistence type="predicted"/>
<feature type="transmembrane region" description="Helical" evidence="1">
    <location>
        <begin position="238"/>
        <end position="258"/>
    </location>
</feature>
<organism evidence="2 3">
    <name type="scientific">Nocardiopsis flavescens</name>
    <dbReference type="NCBI Taxonomy" id="758803"/>
    <lineage>
        <taxon>Bacteria</taxon>
        <taxon>Bacillati</taxon>
        <taxon>Actinomycetota</taxon>
        <taxon>Actinomycetes</taxon>
        <taxon>Streptosporangiales</taxon>
        <taxon>Nocardiopsidaceae</taxon>
        <taxon>Nocardiopsis</taxon>
    </lineage>
</organism>
<feature type="transmembrane region" description="Helical" evidence="1">
    <location>
        <begin position="49"/>
        <end position="73"/>
    </location>
</feature>
<reference evidence="2 3" key="1">
    <citation type="submission" date="2016-11" db="EMBL/GenBank/DDBJ databases">
        <authorList>
            <person name="Jaros S."/>
            <person name="Januszkiewicz K."/>
            <person name="Wedrychowicz H."/>
        </authorList>
    </citation>
    <scope>NUCLEOTIDE SEQUENCE [LARGE SCALE GENOMIC DNA]</scope>
    <source>
        <strain evidence="2 3">CGMCC 4.5723</strain>
    </source>
</reference>
<evidence type="ECO:0000313" key="3">
    <source>
        <dbReference type="Proteomes" id="UP000184452"/>
    </source>
</evidence>
<keyword evidence="1" id="KW-1133">Transmembrane helix</keyword>
<dbReference type="OrthoDB" id="3665898at2"/>
<dbReference type="Proteomes" id="UP000184452">
    <property type="component" value="Unassembled WGS sequence"/>
</dbReference>
<feature type="transmembrane region" description="Helical" evidence="1">
    <location>
        <begin position="130"/>
        <end position="152"/>
    </location>
</feature>
<evidence type="ECO:0000313" key="2">
    <source>
        <dbReference type="EMBL" id="SHK06954.1"/>
    </source>
</evidence>
<keyword evidence="1" id="KW-0812">Transmembrane</keyword>
<keyword evidence="1" id="KW-0472">Membrane</keyword>
<evidence type="ECO:0008006" key="4">
    <source>
        <dbReference type="Google" id="ProtNLM"/>
    </source>
</evidence>
<dbReference type="EMBL" id="FQZK01000013">
    <property type="protein sequence ID" value="SHK06954.1"/>
    <property type="molecule type" value="Genomic_DNA"/>
</dbReference>
<dbReference type="RefSeq" id="WP_073380970.1">
    <property type="nucleotide sequence ID" value="NZ_FQZK01000013.1"/>
</dbReference>
<name>A0A1M6PGA5_9ACTN</name>
<feature type="transmembrane region" description="Helical" evidence="1">
    <location>
        <begin position="21"/>
        <end position="37"/>
    </location>
</feature>
<keyword evidence="3" id="KW-1185">Reference proteome</keyword>
<protein>
    <recommendedName>
        <fullName evidence="4">ABC-type transport system involved in multi-copper enzyme maturation, permease component</fullName>
    </recommendedName>
</protein>
<feature type="transmembrane region" description="Helical" evidence="1">
    <location>
        <begin position="159"/>
        <end position="177"/>
    </location>
</feature>
<dbReference type="AlphaFoldDB" id="A0A1M6PGA5"/>
<gene>
    <name evidence="2" type="ORF">SAMN05421803_11369</name>
</gene>
<feature type="transmembrane region" description="Helical" evidence="1">
    <location>
        <begin position="93"/>
        <end position="118"/>
    </location>
</feature>
<accession>A0A1M6PGA5</accession>